<organism evidence="1 2">
    <name type="scientific">Veronia nyctiphanis</name>
    <dbReference type="NCBI Taxonomy" id="1278244"/>
    <lineage>
        <taxon>Bacteria</taxon>
        <taxon>Pseudomonadati</taxon>
        <taxon>Pseudomonadota</taxon>
        <taxon>Gammaproteobacteria</taxon>
        <taxon>Vibrionales</taxon>
        <taxon>Vibrionaceae</taxon>
        <taxon>Veronia</taxon>
    </lineage>
</organism>
<dbReference type="AlphaFoldDB" id="A0A4Q0YKT3"/>
<proteinExistence type="predicted"/>
<evidence type="ECO:0000313" key="1">
    <source>
        <dbReference type="EMBL" id="RXJ71340.1"/>
    </source>
</evidence>
<keyword evidence="2" id="KW-1185">Reference proteome</keyword>
<dbReference type="EMBL" id="PEIB01000038">
    <property type="protein sequence ID" value="RXJ71340.1"/>
    <property type="molecule type" value="Genomic_DNA"/>
</dbReference>
<dbReference type="OrthoDB" id="6093293at2"/>
<comment type="caution">
    <text evidence="1">The sequence shown here is derived from an EMBL/GenBank/DDBJ whole genome shotgun (WGS) entry which is preliminary data.</text>
</comment>
<dbReference type="Proteomes" id="UP000290287">
    <property type="component" value="Unassembled WGS sequence"/>
</dbReference>
<accession>A0A4Q0YKT3</accession>
<gene>
    <name evidence="1" type="ORF">CS022_21155</name>
</gene>
<reference evidence="1 2" key="1">
    <citation type="submission" date="2017-10" db="EMBL/GenBank/DDBJ databases">
        <title>Nyctiphanis sp. nov., isolated from the stomach of the euphausiid Nyctiphanes simplex (Hansen, 1911) in the Gulf of California.</title>
        <authorList>
            <person name="Gomez-Gil B."/>
            <person name="Aguilar-Mendez M."/>
            <person name="Lopez-Cortes A."/>
            <person name="Gomez-Gutierrez J."/>
            <person name="Roque A."/>
            <person name="Lang E."/>
            <person name="Gonzalez-Castillo A."/>
        </authorList>
    </citation>
    <scope>NUCLEOTIDE SEQUENCE [LARGE SCALE GENOMIC DNA]</scope>
    <source>
        <strain evidence="1 2">CAIM 600</strain>
    </source>
</reference>
<name>A0A4Q0YKT3_9GAMM</name>
<sequence length="337" mass="38674">METLQSLLAEKNMKVRNAQIKRAFMPYTAPICVNGFEEQTIVVLLNLALLNANCKDYLNADTAREFLQSEDNINRSLTAISWFHTHNLKYPDCRVNKQKLLCLESSKYPNLVSHYSSSTELGWANNSNQYQYPLWLLSSFVWQGKVTSLFNFLIENDATWMPLLAKFGLTKKRASLIKKSLKEALSKSSFPDSVHPLSKRLRFPWKGEELTITPVVNHGFQTALERYFRSPECRFNTIRLLLPNSAAIGSLAGALGGNMRLLNYPLSVRPHSKRTLSSSREKTHRFFDDFAMVNKKTCGLLRRLSGESPLATPKKQMQVRRYQILALRRQIGVWLMH</sequence>
<dbReference type="RefSeq" id="WP_129123906.1">
    <property type="nucleotide sequence ID" value="NZ_PEIB01000038.1"/>
</dbReference>
<evidence type="ECO:0000313" key="2">
    <source>
        <dbReference type="Proteomes" id="UP000290287"/>
    </source>
</evidence>
<protein>
    <submittedName>
        <fullName evidence="1">Uncharacterized protein</fullName>
    </submittedName>
</protein>